<evidence type="ECO:0000256" key="2">
    <source>
        <dbReference type="ARBA" id="ARBA00023157"/>
    </source>
</evidence>
<evidence type="ECO:0000313" key="6">
    <source>
        <dbReference type="EMBL" id="KAJ3644711.1"/>
    </source>
</evidence>
<dbReference type="InterPro" id="IPR052444">
    <property type="entry name" value="Spz/Toll_ligand-like"/>
</dbReference>
<keyword evidence="7" id="KW-1185">Reference proteome</keyword>
<organism evidence="6 7">
    <name type="scientific">Zophobas morio</name>
    <dbReference type="NCBI Taxonomy" id="2755281"/>
    <lineage>
        <taxon>Eukaryota</taxon>
        <taxon>Metazoa</taxon>
        <taxon>Ecdysozoa</taxon>
        <taxon>Arthropoda</taxon>
        <taxon>Hexapoda</taxon>
        <taxon>Insecta</taxon>
        <taxon>Pterygota</taxon>
        <taxon>Neoptera</taxon>
        <taxon>Endopterygota</taxon>
        <taxon>Coleoptera</taxon>
        <taxon>Polyphaga</taxon>
        <taxon>Cucujiformia</taxon>
        <taxon>Tenebrionidae</taxon>
        <taxon>Zophobas</taxon>
    </lineage>
</organism>
<dbReference type="GO" id="GO:0021556">
    <property type="term" value="P:central nervous system formation"/>
    <property type="evidence" value="ECO:0007669"/>
    <property type="project" value="TreeGrafter"/>
</dbReference>
<dbReference type="PANTHER" id="PTHR23199">
    <property type="entry name" value="NEUROTROPHIN 1-RELATED"/>
    <property type="match status" value="1"/>
</dbReference>
<keyword evidence="1 4" id="KW-0732">Signal</keyword>
<reference evidence="6" key="1">
    <citation type="journal article" date="2023" name="G3 (Bethesda)">
        <title>Whole genome assemblies of Zophobas morio and Tenebrio molitor.</title>
        <authorList>
            <person name="Kaur S."/>
            <person name="Stinson S.A."/>
            <person name="diCenzo G.C."/>
        </authorList>
    </citation>
    <scope>NUCLEOTIDE SEQUENCE</scope>
    <source>
        <strain evidence="6">QUZm001</strain>
    </source>
</reference>
<dbReference type="InterPro" id="IPR032104">
    <property type="entry name" value="Spaetzle"/>
</dbReference>
<dbReference type="GO" id="GO:0008083">
    <property type="term" value="F:growth factor activity"/>
    <property type="evidence" value="ECO:0007669"/>
    <property type="project" value="TreeGrafter"/>
</dbReference>
<comment type="caution">
    <text evidence="6">The sequence shown here is derived from an EMBL/GenBank/DDBJ whole genome shotgun (WGS) entry which is preliminary data.</text>
</comment>
<dbReference type="SUPFAM" id="SSF57501">
    <property type="entry name" value="Cystine-knot cytokines"/>
    <property type="match status" value="1"/>
</dbReference>
<feature type="chain" id="PRO_5041295563" description="Spaetzle domain-containing protein" evidence="4">
    <location>
        <begin position="18"/>
        <end position="190"/>
    </location>
</feature>
<evidence type="ECO:0000256" key="4">
    <source>
        <dbReference type="SAM" id="SignalP"/>
    </source>
</evidence>
<accession>A0AA38HXP8</accession>
<dbReference type="InterPro" id="IPR029034">
    <property type="entry name" value="Cystine-knot_cytokine"/>
</dbReference>
<protein>
    <recommendedName>
        <fullName evidence="5">Spaetzle domain-containing protein</fullName>
    </recommendedName>
</protein>
<dbReference type="PANTHER" id="PTHR23199:SF12">
    <property type="entry name" value="NEUROTROPHIN 1-RELATED"/>
    <property type="match status" value="1"/>
</dbReference>
<dbReference type="Pfam" id="PF16077">
    <property type="entry name" value="Spaetzle"/>
    <property type="match status" value="1"/>
</dbReference>
<evidence type="ECO:0000256" key="1">
    <source>
        <dbReference type="ARBA" id="ARBA00022729"/>
    </source>
</evidence>
<dbReference type="AlphaFoldDB" id="A0AA38HXP8"/>
<dbReference type="GO" id="GO:0045087">
    <property type="term" value="P:innate immune response"/>
    <property type="evidence" value="ECO:0007669"/>
    <property type="project" value="TreeGrafter"/>
</dbReference>
<dbReference type="Gene3D" id="2.10.90.10">
    <property type="entry name" value="Cystine-knot cytokines"/>
    <property type="match status" value="1"/>
</dbReference>
<evidence type="ECO:0000313" key="7">
    <source>
        <dbReference type="Proteomes" id="UP001168821"/>
    </source>
</evidence>
<evidence type="ECO:0000256" key="3">
    <source>
        <dbReference type="ARBA" id="ARBA00023180"/>
    </source>
</evidence>
<dbReference type="Proteomes" id="UP001168821">
    <property type="component" value="Unassembled WGS sequence"/>
</dbReference>
<keyword evidence="2" id="KW-1015">Disulfide bond</keyword>
<gene>
    <name evidence="6" type="ORF">Zmor_022421</name>
</gene>
<keyword evidence="3" id="KW-0325">Glycoprotein</keyword>
<feature type="signal peptide" evidence="4">
    <location>
        <begin position="1"/>
        <end position="17"/>
    </location>
</feature>
<feature type="domain" description="Spaetzle" evidence="5">
    <location>
        <begin position="92"/>
        <end position="184"/>
    </location>
</feature>
<dbReference type="GO" id="GO:0005121">
    <property type="term" value="F:Toll binding"/>
    <property type="evidence" value="ECO:0007669"/>
    <property type="project" value="TreeGrafter"/>
</dbReference>
<sequence>MNAKLVLLLQVVLLVDASSRSRYSHRTHEAVKQPDSFDCMFNICESDPHYPEEAVKRIVNQHRSFHSFLTGRVIEPIQGVSISTRSHKESKPFCKMVDVQVTPKTMTDVENVKRRIVNVRNHSQILKFQKCNLEGGDQCYEERILDIKTKCVQMYSNIKLVTADVTNEVLEYHIFRIPTTCVCTYIKKFT</sequence>
<dbReference type="GO" id="GO:0005615">
    <property type="term" value="C:extracellular space"/>
    <property type="evidence" value="ECO:0007669"/>
    <property type="project" value="UniProtKB-ARBA"/>
</dbReference>
<name>A0AA38HXP8_9CUCU</name>
<proteinExistence type="predicted"/>
<dbReference type="EMBL" id="JALNTZ010000007">
    <property type="protein sequence ID" value="KAJ3644711.1"/>
    <property type="molecule type" value="Genomic_DNA"/>
</dbReference>
<evidence type="ECO:0000259" key="5">
    <source>
        <dbReference type="Pfam" id="PF16077"/>
    </source>
</evidence>